<organism evidence="3 4">
    <name type="scientific">Rhodofomes roseus</name>
    <dbReference type="NCBI Taxonomy" id="34475"/>
    <lineage>
        <taxon>Eukaryota</taxon>
        <taxon>Fungi</taxon>
        <taxon>Dikarya</taxon>
        <taxon>Basidiomycota</taxon>
        <taxon>Agaricomycotina</taxon>
        <taxon>Agaricomycetes</taxon>
        <taxon>Polyporales</taxon>
        <taxon>Rhodofomes</taxon>
    </lineage>
</organism>
<evidence type="ECO:0000259" key="2">
    <source>
        <dbReference type="Pfam" id="PF03625"/>
    </source>
</evidence>
<dbReference type="EMBL" id="SEKV01001082">
    <property type="protein sequence ID" value="TFY51903.1"/>
    <property type="molecule type" value="Genomic_DNA"/>
</dbReference>
<comment type="caution">
    <text evidence="3">The sequence shown here is derived from an EMBL/GenBank/DDBJ whole genome shotgun (WGS) entry which is preliminary data.</text>
</comment>
<feature type="region of interest" description="Disordered" evidence="1">
    <location>
        <begin position="216"/>
        <end position="303"/>
    </location>
</feature>
<reference evidence="3 4" key="1">
    <citation type="submission" date="2019-01" db="EMBL/GenBank/DDBJ databases">
        <title>Genome sequencing of the rare red list fungi Fomitopsis rosea.</title>
        <authorList>
            <person name="Buettner E."/>
            <person name="Kellner H."/>
        </authorList>
    </citation>
    <scope>NUCLEOTIDE SEQUENCE [LARGE SCALE GENOMIC DNA]</scope>
    <source>
        <strain evidence="3 4">DSM 105464</strain>
    </source>
</reference>
<name>A0A4Y9XR92_9APHY</name>
<evidence type="ECO:0000313" key="4">
    <source>
        <dbReference type="Proteomes" id="UP000298390"/>
    </source>
</evidence>
<evidence type="ECO:0000256" key="1">
    <source>
        <dbReference type="SAM" id="MobiDB-lite"/>
    </source>
</evidence>
<accession>A0A4Y9XR92</accession>
<sequence>MSKTAHDVHAKRIILDSSLSFVEVTARLDRELNKDKAGPKLHEFLRGVKTRAELESGLQNISGGNDFILFGALSFDGWHNAYLDQTGQAPKMTQYILGNPLIAATMMLHDPYVPLNVPPRILVVEKADKSGTQVVYFQPSSLIAVSADGNVKPELKAAAEGLDARLEALMRKVTVRALAQSRSIAQMQEDSEYEPGTSASTIRGLRRLNTALHMSVSSGSDDTAVDTTGQPTATPQHSCPASPHSALASPSSPSGDSVSSFPSEISSSFLFSSGPGSPPHSGLTRHSSLPGESDDGDLHDSTQGLIIPSLTLPAPAKRPTPYGQTLGDLRLLILAPRRAAASTALLTAHLLEDNDDIVELGVWEEEAHGADAAAPK</sequence>
<evidence type="ECO:0000313" key="3">
    <source>
        <dbReference type="EMBL" id="TFY51903.1"/>
    </source>
</evidence>
<dbReference type="Pfam" id="PF03625">
    <property type="entry name" value="DUF302"/>
    <property type="match status" value="1"/>
</dbReference>
<feature type="domain" description="DUF302" evidence="2">
    <location>
        <begin position="81"/>
        <end position="139"/>
    </location>
</feature>
<gene>
    <name evidence="3" type="ORF">EVJ58_g10317</name>
</gene>
<dbReference type="Gene3D" id="3.30.310.70">
    <property type="entry name" value="TT1751-like domain"/>
    <property type="match status" value="1"/>
</dbReference>
<feature type="compositionally biased region" description="Polar residues" evidence="1">
    <location>
        <begin position="216"/>
        <end position="237"/>
    </location>
</feature>
<feature type="non-terminal residue" evidence="3">
    <location>
        <position position="376"/>
    </location>
</feature>
<protein>
    <recommendedName>
        <fullName evidence="2">DUF302 domain-containing protein</fullName>
    </recommendedName>
</protein>
<dbReference type="Proteomes" id="UP000298390">
    <property type="component" value="Unassembled WGS sequence"/>
</dbReference>
<feature type="compositionally biased region" description="Low complexity" evidence="1">
    <location>
        <begin position="238"/>
        <end position="282"/>
    </location>
</feature>
<dbReference type="CDD" id="cd14797">
    <property type="entry name" value="DUF302"/>
    <property type="match status" value="1"/>
</dbReference>
<dbReference type="InterPro" id="IPR005180">
    <property type="entry name" value="DUF302"/>
</dbReference>
<dbReference type="InterPro" id="IPR035923">
    <property type="entry name" value="TT1751-like_sf"/>
</dbReference>
<dbReference type="AlphaFoldDB" id="A0A4Y9XR92"/>
<dbReference type="SUPFAM" id="SSF103247">
    <property type="entry name" value="TT1751-like"/>
    <property type="match status" value="1"/>
</dbReference>
<proteinExistence type="predicted"/>